<feature type="region of interest" description="Disordered" evidence="12">
    <location>
        <begin position="408"/>
        <end position="451"/>
    </location>
</feature>
<evidence type="ECO:0000256" key="7">
    <source>
        <dbReference type="ARBA" id="ARBA00023015"/>
    </source>
</evidence>
<dbReference type="Pfam" id="PF00096">
    <property type="entry name" value="zf-C2H2"/>
    <property type="match status" value="1"/>
</dbReference>
<keyword evidence="8" id="KW-0238">DNA-binding</keyword>
<dbReference type="SMART" id="SM00355">
    <property type="entry name" value="ZnF_C2H2"/>
    <property type="match status" value="2"/>
</dbReference>
<evidence type="ECO:0000256" key="12">
    <source>
        <dbReference type="SAM" id="MobiDB-lite"/>
    </source>
</evidence>
<evidence type="ECO:0000256" key="10">
    <source>
        <dbReference type="ARBA" id="ARBA00023242"/>
    </source>
</evidence>
<feature type="compositionally biased region" description="Low complexity" evidence="12">
    <location>
        <begin position="421"/>
        <end position="438"/>
    </location>
</feature>
<feature type="compositionally biased region" description="Basic and acidic residues" evidence="12">
    <location>
        <begin position="179"/>
        <end position="196"/>
    </location>
</feature>
<dbReference type="PROSITE" id="PS50157">
    <property type="entry name" value="ZINC_FINGER_C2H2_2"/>
    <property type="match status" value="1"/>
</dbReference>
<evidence type="ECO:0000256" key="4">
    <source>
        <dbReference type="ARBA" id="ARBA00022737"/>
    </source>
</evidence>
<dbReference type="InterPro" id="IPR036236">
    <property type="entry name" value="Znf_C2H2_sf"/>
</dbReference>
<comment type="similarity">
    <text evidence="2">Belongs to the krueppel C2H2-type zinc-finger protein family.</text>
</comment>
<keyword evidence="6" id="KW-0862">Zinc</keyword>
<evidence type="ECO:0000256" key="1">
    <source>
        <dbReference type="ARBA" id="ARBA00004123"/>
    </source>
</evidence>
<sequence>MEIDAFFPVRQHRIDTHSKEIKVKMCKAILQFIDEVTFCPKAMPLKSVNDASRLQANKSQRVRDTSSPLTCSACSRVFMTARGLLHHIQTEHGMTICLKKGPLIILDKRLRCPDVTPSPLLENKDRSPPALSQTPHQDAEDKLCSPLAYPAKTRQEDNYICKSEVISEAVGNACELDKQRRGREQLDHEHHEDEPRNLSQRSRSAPKYAGNRFKSEERANPRTLSDQLQQGGSMTDHGESSPDKERMPRSSSVPKKRRFPQNFDQELRALPRGEVFTHTEDGYRSSTGNTEMSSVRKEYTHGDTLDGLERKGTANFSFDGENIDTGQYFSQGKDIDSPICLVVNKVPESQETEAIDAKNIILKKLLSPNGTTTENVDLTAMQEVQSSLVGLPAMPKLEVDTNSLLRNPFDTNYSEADDRAQSTSISSSSSLQQDQPGSYLRARYPRFPPGSSIEQSIEQIIRASVSKEVDDLNVSNDSFERSPPPPLSPRYAGPLALPGAVNSFQGIPMTMPSLIASHQLGSVAGYFSPQPYSPAGPRRGSVGPVPHHLSTGSATTSPGAMSAPEKALDIPNPLDTSGLYSVSNEGPTLPRLALGYQHKTGMGMLRRRASDYTASRGHSNPSMYRGEVDIHQWAAMAGDAYVNSMTNRMPHEQQQAVAPQGISPDLEGAKTFVDGRMKKRRYPTSRPFKCPHCDQAFNQRIHLKKHMSKHTVFNYGCEAWTYSKTVQKKIQTFEMWCFRRLLKVPWTEKKTNKEILQMADVGERLLQQLMKRKLRYAGHIMRGSSGPLLQLCLEGKSKGRENREGQEGTGWTM</sequence>
<evidence type="ECO:0000256" key="9">
    <source>
        <dbReference type="ARBA" id="ARBA00023163"/>
    </source>
</evidence>
<dbReference type="AlphaFoldDB" id="A0AAV4EB49"/>
<evidence type="ECO:0000256" key="2">
    <source>
        <dbReference type="ARBA" id="ARBA00006991"/>
    </source>
</evidence>
<dbReference type="PANTHER" id="PTHR47027">
    <property type="entry name" value="REVERSE TRANSCRIPTASE DOMAIN-CONTAINING PROTEIN"/>
    <property type="match status" value="1"/>
</dbReference>
<comment type="caution">
    <text evidence="14">The sequence shown here is derived from an EMBL/GenBank/DDBJ whole genome shotgun (WGS) entry which is preliminary data.</text>
</comment>
<keyword evidence="14" id="KW-0255">Endonuclease</keyword>
<feature type="compositionally biased region" description="Polar residues" evidence="12">
    <location>
        <begin position="222"/>
        <end position="233"/>
    </location>
</feature>
<keyword evidence="15" id="KW-1185">Reference proteome</keyword>
<organism evidence="14 15">
    <name type="scientific">Elysia marginata</name>
    <dbReference type="NCBI Taxonomy" id="1093978"/>
    <lineage>
        <taxon>Eukaryota</taxon>
        <taxon>Metazoa</taxon>
        <taxon>Spiralia</taxon>
        <taxon>Lophotrochozoa</taxon>
        <taxon>Mollusca</taxon>
        <taxon>Gastropoda</taxon>
        <taxon>Heterobranchia</taxon>
        <taxon>Euthyneura</taxon>
        <taxon>Panpulmonata</taxon>
        <taxon>Sacoglossa</taxon>
        <taxon>Placobranchoidea</taxon>
        <taxon>Plakobranchidae</taxon>
        <taxon>Elysia</taxon>
    </lineage>
</organism>
<dbReference type="SUPFAM" id="SSF57667">
    <property type="entry name" value="beta-beta-alpha zinc fingers"/>
    <property type="match status" value="1"/>
</dbReference>
<evidence type="ECO:0000256" key="6">
    <source>
        <dbReference type="ARBA" id="ARBA00022833"/>
    </source>
</evidence>
<evidence type="ECO:0000256" key="8">
    <source>
        <dbReference type="ARBA" id="ARBA00023125"/>
    </source>
</evidence>
<keyword evidence="4" id="KW-0677">Repeat</keyword>
<evidence type="ECO:0000256" key="5">
    <source>
        <dbReference type="ARBA" id="ARBA00022771"/>
    </source>
</evidence>
<feature type="region of interest" description="Disordered" evidence="12">
    <location>
        <begin position="117"/>
        <end position="143"/>
    </location>
</feature>
<dbReference type="EMBL" id="BMAT01000035">
    <property type="protein sequence ID" value="GFR58208.1"/>
    <property type="molecule type" value="Genomic_DNA"/>
</dbReference>
<evidence type="ECO:0000256" key="3">
    <source>
        <dbReference type="ARBA" id="ARBA00022723"/>
    </source>
</evidence>
<gene>
    <name evidence="14" type="ORF">ElyMa_000023800</name>
</gene>
<keyword evidence="10" id="KW-0539">Nucleus</keyword>
<dbReference type="InterPro" id="IPR013087">
    <property type="entry name" value="Znf_C2H2_type"/>
</dbReference>
<proteinExistence type="inferred from homology"/>
<keyword evidence="9" id="KW-0804">Transcription</keyword>
<evidence type="ECO:0000256" key="11">
    <source>
        <dbReference type="PROSITE-ProRule" id="PRU00042"/>
    </source>
</evidence>
<keyword evidence="14" id="KW-0378">Hydrolase</keyword>
<evidence type="ECO:0000313" key="14">
    <source>
        <dbReference type="EMBL" id="GFR58208.1"/>
    </source>
</evidence>
<accession>A0AAV4EB49</accession>
<keyword evidence="5 11" id="KW-0863">Zinc-finger</keyword>
<keyword evidence="14" id="KW-0540">Nuclease</keyword>
<protein>
    <submittedName>
        <fullName evidence="14">Endonuclease-reverse transcriptase</fullName>
    </submittedName>
</protein>
<reference evidence="14 15" key="1">
    <citation type="journal article" date="2021" name="Elife">
        <title>Chloroplast acquisition without the gene transfer in kleptoplastic sea slugs, Plakobranchus ocellatus.</title>
        <authorList>
            <person name="Maeda T."/>
            <person name="Takahashi S."/>
            <person name="Yoshida T."/>
            <person name="Shimamura S."/>
            <person name="Takaki Y."/>
            <person name="Nagai Y."/>
            <person name="Toyoda A."/>
            <person name="Suzuki Y."/>
            <person name="Arimoto A."/>
            <person name="Ishii H."/>
            <person name="Satoh N."/>
            <person name="Nishiyama T."/>
            <person name="Hasebe M."/>
            <person name="Maruyama T."/>
            <person name="Minagawa J."/>
            <person name="Obokata J."/>
            <person name="Shigenobu S."/>
        </authorList>
    </citation>
    <scope>NUCLEOTIDE SEQUENCE [LARGE SCALE GENOMIC DNA]</scope>
</reference>
<dbReference type="GO" id="GO:0005634">
    <property type="term" value="C:nucleus"/>
    <property type="evidence" value="ECO:0007669"/>
    <property type="project" value="UniProtKB-SubCell"/>
</dbReference>
<feature type="compositionally biased region" description="Basic and acidic residues" evidence="12">
    <location>
        <begin position="236"/>
        <end position="248"/>
    </location>
</feature>
<dbReference type="PANTHER" id="PTHR47027:SF8">
    <property type="entry name" value="RIBONUCLEASE H"/>
    <property type="match status" value="1"/>
</dbReference>
<feature type="domain" description="C2H2-type" evidence="13">
    <location>
        <begin position="688"/>
        <end position="711"/>
    </location>
</feature>
<dbReference type="FunFam" id="3.30.160.60:FF:000075">
    <property type="entry name" value="Putative zinc finger protein 536"/>
    <property type="match status" value="1"/>
</dbReference>
<keyword evidence="7" id="KW-0805">Transcription regulation</keyword>
<evidence type="ECO:0000259" key="13">
    <source>
        <dbReference type="PROSITE" id="PS50157"/>
    </source>
</evidence>
<dbReference type="Gene3D" id="3.30.160.60">
    <property type="entry name" value="Classic Zinc Finger"/>
    <property type="match status" value="1"/>
</dbReference>
<dbReference type="PROSITE" id="PS00028">
    <property type="entry name" value="ZINC_FINGER_C2H2_1"/>
    <property type="match status" value="2"/>
</dbReference>
<dbReference type="Proteomes" id="UP000762676">
    <property type="component" value="Unassembled WGS sequence"/>
</dbReference>
<dbReference type="GO" id="GO:0004519">
    <property type="term" value="F:endonuclease activity"/>
    <property type="evidence" value="ECO:0007669"/>
    <property type="project" value="UniProtKB-KW"/>
</dbReference>
<dbReference type="GO" id="GO:0008270">
    <property type="term" value="F:zinc ion binding"/>
    <property type="evidence" value="ECO:0007669"/>
    <property type="project" value="UniProtKB-KW"/>
</dbReference>
<comment type="subcellular location">
    <subcellularLocation>
        <location evidence="1">Nucleus</location>
    </subcellularLocation>
</comment>
<name>A0AAV4EB49_9GAST</name>
<dbReference type="GO" id="GO:0003677">
    <property type="term" value="F:DNA binding"/>
    <property type="evidence" value="ECO:0007669"/>
    <property type="project" value="UniProtKB-KW"/>
</dbReference>
<keyword evidence="3" id="KW-0479">Metal-binding</keyword>
<evidence type="ECO:0000313" key="15">
    <source>
        <dbReference type="Proteomes" id="UP000762676"/>
    </source>
</evidence>
<feature type="region of interest" description="Disordered" evidence="12">
    <location>
        <begin position="179"/>
        <end position="264"/>
    </location>
</feature>